<proteinExistence type="predicted"/>
<accession>A0A0J7ZDY9</accession>
<dbReference type="RefSeq" id="WP_048582220.1">
    <property type="nucleotide sequence ID" value="NZ_LFNT01000018.1"/>
</dbReference>
<dbReference type="NCBIfam" id="NF041638">
    <property type="entry name" value="QRL_CxxC_CxxC"/>
    <property type="match status" value="1"/>
</dbReference>
<organism evidence="1 2">
    <name type="scientific">Streptomyces viridochromogenes</name>
    <dbReference type="NCBI Taxonomy" id="1938"/>
    <lineage>
        <taxon>Bacteria</taxon>
        <taxon>Bacillati</taxon>
        <taxon>Actinomycetota</taxon>
        <taxon>Actinomycetes</taxon>
        <taxon>Kitasatosporales</taxon>
        <taxon>Streptomycetaceae</taxon>
        <taxon>Streptomyces</taxon>
    </lineage>
</organism>
<reference evidence="1 2" key="1">
    <citation type="submission" date="2015-06" db="EMBL/GenBank/DDBJ databases">
        <authorList>
            <person name="Ju K.-S."/>
            <person name="Doroghazi J.R."/>
            <person name="Metcalf W.W."/>
        </authorList>
    </citation>
    <scope>NUCLEOTIDE SEQUENCE [LARGE SCALE GENOMIC DNA]</scope>
    <source>
        <strain evidence="1 2">NRRL 3414</strain>
    </source>
</reference>
<comment type="caution">
    <text evidence="1">The sequence shown here is derived from an EMBL/GenBank/DDBJ whole genome shotgun (WGS) entry which is preliminary data.</text>
</comment>
<evidence type="ECO:0000313" key="1">
    <source>
        <dbReference type="EMBL" id="KMS73582.1"/>
    </source>
</evidence>
<dbReference type="OrthoDB" id="4553528at2"/>
<dbReference type="Proteomes" id="UP000037432">
    <property type="component" value="Unassembled WGS sequence"/>
</dbReference>
<name>A0A0J7ZDY9_STRVR</name>
<dbReference type="EMBL" id="LFNT01000018">
    <property type="protein sequence ID" value="KMS73582.1"/>
    <property type="molecule type" value="Genomic_DNA"/>
</dbReference>
<sequence>MPTAYAKCFDPNGARYGIPTYPWRMAPDGYATRRQLRARGLRPGGQPVAAQVMVFNRHHGARVAFLYRLDLAKPVRPMTSRKWGALALAMLARRTCPRCRLDVGYCIPRSHGICGMCLAAEEQRAA</sequence>
<dbReference type="InterPro" id="IPR048142">
    <property type="entry name" value="QRL_CxxC_CxxC"/>
</dbReference>
<dbReference type="AlphaFoldDB" id="A0A0J7ZDY9"/>
<dbReference type="PATRIC" id="fig|1938.3.peg.1278"/>
<evidence type="ECO:0000313" key="2">
    <source>
        <dbReference type="Proteomes" id="UP000037432"/>
    </source>
</evidence>
<protein>
    <submittedName>
        <fullName evidence="1">Uncharacterized protein</fullName>
    </submittedName>
</protein>
<gene>
    <name evidence="1" type="ORF">ACM01_17705</name>
</gene>